<dbReference type="Proteomes" id="UP000198634">
    <property type="component" value="Unassembled WGS sequence"/>
</dbReference>
<name>A0A1H9CT93_9RHOB</name>
<evidence type="ECO:0000313" key="2">
    <source>
        <dbReference type="Proteomes" id="UP000198634"/>
    </source>
</evidence>
<sequence>MYLRGAHGENDSSVSISPHSSDVIAFDPDQLSATLLDRFAIPLDGLISAWDRALGRA</sequence>
<protein>
    <submittedName>
        <fullName evidence="1">Uncharacterized protein</fullName>
    </submittedName>
</protein>
<keyword evidence="2" id="KW-1185">Reference proteome</keyword>
<evidence type="ECO:0000313" key="1">
    <source>
        <dbReference type="EMBL" id="SEQ04395.1"/>
    </source>
</evidence>
<organism evidence="1 2">
    <name type="scientific">Thalassovita taeanensis</name>
    <dbReference type="NCBI Taxonomy" id="657014"/>
    <lineage>
        <taxon>Bacteria</taxon>
        <taxon>Pseudomonadati</taxon>
        <taxon>Pseudomonadota</taxon>
        <taxon>Alphaproteobacteria</taxon>
        <taxon>Rhodobacterales</taxon>
        <taxon>Roseobacteraceae</taxon>
        <taxon>Thalassovita</taxon>
    </lineage>
</organism>
<dbReference type="EMBL" id="FOEP01000003">
    <property type="protein sequence ID" value="SEQ04395.1"/>
    <property type="molecule type" value="Genomic_DNA"/>
</dbReference>
<accession>A0A1H9CT93</accession>
<proteinExistence type="predicted"/>
<dbReference type="STRING" id="657014.SAMN04488092_103381"/>
<reference evidence="1 2" key="1">
    <citation type="submission" date="2016-10" db="EMBL/GenBank/DDBJ databases">
        <authorList>
            <person name="de Groot N.N."/>
        </authorList>
    </citation>
    <scope>NUCLEOTIDE SEQUENCE [LARGE SCALE GENOMIC DNA]</scope>
    <source>
        <strain evidence="1 2">DSM 22007</strain>
    </source>
</reference>
<gene>
    <name evidence="1" type="ORF">SAMN04488092_103381</name>
</gene>
<dbReference type="AlphaFoldDB" id="A0A1H9CT93"/>